<dbReference type="GO" id="GO:0015159">
    <property type="term" value="F:polysaccharide transmembrane transporter activity"/>
    <property type="evidence" value="ECO:0007669"/>
    <property type="project" value="InterPro"/>
</dbReference>
<dbReference type="Gene3D" id="3.30.1950.10">
    <property type="entry name" value="wza like domain"/>
    <property type="match status" value="1"/>
</dbReference>
<evidence type="ECO:0000259" key="5">
    <source>
        <dbReference type="Pfam" id="PF25994"/>
    </source>
</evidence>
<dbReference type="InterPro" id="IPR049712">
    <property type="entry name" value="Poly_export"/>
</dbReference>
<keyword evidence="7" id="KW-1185">Reference proteome</keyword>
<feature type="signal peptide" evidence="2">
    <location>
        <begin position="1"/>
        <end position="35"/>
    </location>
</feature>
<reference evidence="6 7" key="1">
    <citation type="submission" date="2019-03" db="EMBL/GenBank/DDBJ databases">
        <title>Genomic Encyclopedia of Type Strains, Phase IV (KMG-IV): sequencing the most valuable type-strain genomes for metagenomic binning, comparative biology and taxonomic classification.</title>
        <authorList>
            <person name="Goeker M."/>
        </authorList>
    </citation>
    <scope>NUCLEOTIDE SEQUENCE [LARGE SCALE GENOMIC DNA]</scope>
    <source>
        <strain evidence="6 7">DSM 18401</strain>
    </source>
</reference>
<dbReference type="InterPro" id="IPR058781">
    <property type="entry name" value="HH_AprE-like"/>
</dbReference>
<evidence type="ECO:0000313" key="6">
    <source>
        <dbReference type="EMBL" id="TCN44909.1"/>
    </source>
</evidence>
<evidence type="ECO:0000259" key="4">
    <source>
        <dbReference type="Pfam" id="PF10531"/>
    </source>
</evidence>
<feature type="domain" description="Soluble ligand binding" evidence="4">
    <location>
        <begin position="128"/>
        <end position="163"/>
    </location>
</feature>
<dbReference type="InterPro" id="IPR003715">
    <property type="entry name" value="Poly_export_N"/>
</dbReference>
<dbReference type="EMBL" id="SLVX01000008">
    <property type="protein sequence ID" value="TCN44909.1"/>
    <property type="molecule type" value="Genomic_DNA"/>
</dbReference>
<dbReference type="InterPro" id="IPR019554">
    <property type="entry name" value="Soluble_ligand-bd"/>
</dbReference>
<feature type="domain" description="Polysaccharide export protein N-terminal" evidence="3">
    <location>
        <begin position="38"/>
        <end position="122"/>
    </location>
</feature>
<evidence type="ECO:0000313" key="7">
    <source>
        <dbReference type="Proteomes" id="UP000295351"/>
    </source>
</evidence>
<evidence type="ECO:0000256" key="2">
    <source>
        <dbReference type="SAM" id="SignalP"/>
    </source>
</evidence>
<comment type="caution">
    <text evidence="6">The sequence shown here is derived from an EMBL/GenBank/DDBJ whole genome shotgun (WGS) entry which is preliminary data.</text>
</comment>
<sequence length="422" mass="45409">MKTTSNAAFAAAAFPMKARTALCLAFLVIAGPAGAEVGEYRLGVMDKLRIRVAEWQTAEGAIRDWSAVSGDYSVGADGAVSVPFLGPLPADGRTTGELAEEIGQKMQVLFGLRDRPSASVEIAEYRPVYLAGEVQTPGAYPYAPGLTVLKAVSFGGGLRRADAGQRFTRDFLRSEGEAAVFLAERNRLLVRRARIHAEMNNAKGIAMPKELGDTEEARALMESEKALMVSREKRLRLQLTALADLKSLLGTEIDALAKKSQTQTRQLELVQADLDKVDTLAEKGLAISSRRLALEQRTADLQAALLDIDTASLKAKQDINKATQDETTLTNDWDAQLAQELQNTEQELDTLALKLGTSRSLMSEALMQSADAAAFKDGLSSANIAYSILRTVKGKAEEIAATETTPVLPGDIVKVGLSLKTQ</sequence>
<dbReference type="PANTHER" id="PTHR33619:SF3">
    <property type="entry name" value="POLYSACCHARIDE EXPORT PROTEIN GFCE-RELATED"/>
    <property type="match status" value="1"/>
</dbReference>
<evidence type="ECO:0000259" key="3">
    <source>
        <dbReference type="Pfam" id="PF02563"/>
    </source>
</evidence>
<dbReference type="AlphaFoldDB" id="A0A4R2D0W9"/>
<dbReference type="PANTHER" id="PTHR33619">
    <property type="entry name" value="POLYSACCHARIDE EXPORT PROTEIN GFCE-RELATED"/>
    <property type="match status" value="1"/>
</dbReference>
<proteinExistence type="predicted"/>
<keyword evidence="1 2" id="KW-0732">Signal</keyword>
<feature type="chain" id="PRO_5020528809" evidence="2">
    <location>
        <begin position="36"/>
        <end position="422"/>
    </location>
</feature>
<dbReference type="Proteomes" id="UP000295351">
    <property type="component" value="Unassembled WGS sequence"/>
</dbReference>
<organism evidence="6 7">
    <name type="scientific">Shinella granuli</name>
    <dbReference type="NCBI Taxonomy" id="323621"/>
    <lineage>
        <taxon>Bacteria</taxon>
        <taxon>Pseudomonadati</taxon>
        <taxon>Pseudomonadota</taxon>
        <taxon>Alphaproteobacteria</taxon>
        <taxon>Hyphomicrobiales</taxon>
        <taxon>Rhizobiaceae</taxon>
        <taxon>Shinella</taxon>
    </lineage>
</organism>
<feature type="domain" description="AprE-like long alpha-helical hairpin" evidence="5">
    <location>
        <begin position="177"/>
        <end position="358"/>
    </location>
</feature>
<name>A0A4R2D0W9_SHIGR</name>
<protein>
    <submittedName>
        <fullName evidence="6">Exopolysaccharide production protein ExoF</fullName>
    </submittedName>
</protein>
<dbReference type="Pfam" id="PF25994">
    <property type="entry name" value="HH_AprE"/>
    <property type="match status" value="1"/>
</dbReference>
<dbReference type="Pfam" id="PF10531">
    <property type="entry name" value="SLBB"/>
    <property type="match status" value="1"/>
</dbReference>
<gene>
    <name evidence="6" type="ORF">EV665_10848</name>
</gene>
<evidence type="ECO:0000256" key="1">
    <source>
        <dbReference type="ARBA" id="ARBA00022729"/>
    </source>
</evidence>
<dbReference type="Pfam" id="PF02563">
    <property type="entry name" value="Poly_export"/>
    <property type="match status" value="1"/>
</dbReference>
<accession>A0A4R2D0W9</accession>